<dbReference type="PANTHER" id="PTHR37326:SF1">
    <property type="entry name" value="BLL3975 PROTEIN"/>
    <property type="match status" value="1"/>
</dbReference>
<protein>
    <submittedName>
        <fullName evidence="7">Succinylglutamate desuccinylase</fullName>
    </submittedName>
</protein>
<dbReference type="Pfam" id="PF24827">
    <property type="entry name" value="AstE_AspA_cat"/>
    <property type="match status" value="1"/>
</dbReference>
<keyword evidence="5" id="KW-0732">Signal</keyword>
<feature type="chain" id="PRO_5028892938" evidence="5">
    <location>
        <begin position="38"/>
        <end position="375"/>
    </location>
</feature>
<feature type="signal peptide" evidence="5">
    <location>
        <begin position="1"/>
        <end position="37"/>
    </location>
</feature>
<keyword evidence="8" id="KW-1185">Reference proteome</keyword>
<dbReference type="OrthoDB" id="9782876at2"/>
<comment type="caution">
    <text evidence="7">The sequence shown here is derived from an EMBL/GenBank/DDBJ whole genome shotgun (WGS) entry which is preliminary data.</text>
</comment>
<dbReference type="InterPro" id="IPR043795">
    <property type="entry name" value="N-alpha-Ac-DABA-like"/>
</dbReference>
<dbReference type="GO" id="GO:0016788">
    <property type="term" value="F:hydrolase activity, acting on ester bonds"/>
    <property type="evidence" value="ECO:0007669"/>
    <property type="project" value="InterPro"/>
</dbReference>
<name>A0A7C9KJD0_9SPHN</name>
<organism evidence="7 8">
    <name type="scientific">Sandarakinorhabdus fusca</name>
    <dbReference type="NCBI Taxonomy" id="1439888"/>
    <lineage>
        <taxon>Bacteria</taxon>
        <taxon>Pseudomonadati</taxon>
        <taxon>Pseudomonadota</taxon>
        <taxon>Alphaproteobacteria</taxon>
        <taxon>Sphingomonadales</taxon>
        <taxon>Sphingosinicellaceae</taxon>
        <taxon>Sandarakinorhabdus</taxon>
    </lineage>
</organism>
<reference evidence="7 8" key="1">
    <citation type="submission" date="2019-09" db="EMBL/GenBank/DDBJ databases">
        <title>Polymorphobacter sp. isolated from a lake in China.</title>
        <authorList>
            <person name="Liu Z."/>
        </authorList>
    </citation>
    <scope>NUCLEOTIDE SEQUENCE [LARGE SCALE GENOMIC DNA]</scope>
    <source>
        <strain evidence="7 8">D40P</strain>
    </source>
</reference>
<evidence type="ECO:0000313" key="8">
    <source>
        <dbReference type="Proteomes" id="UP000481327"/>
    </source>
</evidence>
<accession>A0A7C9KJD0</accession>
<proteinExistence type="predicted"/>
<dbReference type="Gene3D" id="3.40.630.10">
    <property type="entry name" value="Zn peptidases"/>
    <property type="match status" value="1"/>
</dbReference>
<keyword evidence="4" id="KW-0862">Zinc</keyword>
<dbReference type="InterPro" id="IPR055438">
    <property type="entry name" value="AstE_AspA_cat"/>
</dbReference>
<dbReference type="SUPFAM" id="SSF53187">
    <property type="entry name" value="Zn-dependent exopeptidases"/>
    <property type="match status" value="1"/>
</dbReference>
<evidence type="ECO:0000256" key="1">
    <source>
        <dbReference type="ARBA" id="ARBA00001947"/>
    </source>
</evidence>
<evidence type="ECO:0000256" key="4">
    <source>
        <dbReference type="ARBA" id="ARBA00022833"/>
    </source>
</evidence>
<feature type="domain" description="Succinylglutamate desuccinylase/Aspartoacylase catalytic" evidence="6">
    <location>
        <begin position="92"/>
        <end position="274"/>
    </location>
</feature>
<sequence>MTASIGAPMVAPVRHRGFCVKVIFAALAVLLASPAFAATERVGSLDGVPIIDRLDVADLPAGTTQRLWFRAGTSALAQPWLVPVIVIRGARPGPRLLLTAGIHGDELNGIDVIHRLASIDPATLAGTLTMVPGLNTPGLLQSVREFTPGSSRSAPNLNRAIPGSDGGRGVEDYAGRLWSRLLRPNADQAVDLHTQSRGTAYPLYAFASTPRTLAMAQLMAPDIIKLDPGEKGTVENEMVRAGVPAITLELGRPEVFDTEQVGRGVGGIVNLMREMGMMTGPVIARSPITFVGNSLAVARVPRSGFAVLRVKLGEAVTKGQEIAIVSDAFGRVTDSVTAPVSGRVSAIATDPRAERGDMVARIIWQSDDPKCAMGC</sequence>
<keyword evidence="2" id="KW-0479">Metal-binding</keyword>
<dbReference type="AlphaFoldDB" id="A0A7C9KJD0"/>
<dbReference type="PIRSF" id="PIRSF039012">
    <property type="entry name" value="ASP"/>
    <property type="match status" value="1"/>
</dbReference>
<dbReference type="Proteomes" id="UP000481327">
    <property type="component" value="Unassembled WGS sequence"/>
</dbReference>
<dbReference type="PANTHER" id="PTHR37326">
    <property type="entry name" value="BLL3975 PROTEIN"/>
    <property type="match status" value="1"/>
</dbReference>
<keyword evidence="3" id="KW-0378">Hydrolase</keyword>
<dbReference type="InterPro" id="IPR053138">
    <property type="entry name" value="N-alpha-Ac-DABA_deacetylase"/>
</dbReference>
<evidence type="ECO:0000256" key="5">
    <source>
        <dbReference type="SAM" id="SignalP"/>
    </source>
</evidence>
<comment type="cofactor">
    <cofactor evidence="1">
        <name>Zn(2+)</name>
        <dbReference type="ChEBI" id="CHEBI:29105"/>
    </cofactor>
</comment>
<dbReference type="GO" id="GO:0046872">
    <property type="term" value="F:metal ion binding"/>
    <property type="evidence" value="ECO:0007669"/>
    <property type="project" value="UniProtKB-KW"/>
</dbReference>
<evidence type="ECO:0000313" key="7">
    <source>
        <dbReference type="EMBL" id="MQT17979.1"/>
    </source>
</evidence>
<gene>
    <name evidence="7" type="ORF">F3168_11995</name>
</gene>
<dbReference type="CDD" id="cd06251">
    <property type="entry name" value="M14_ASTE_ASPA-like"/>
    <property type="match status" value="1"/>
</dbReference>
<evidence type="ECO:0000256" key="3">
    <source>
        <dbReference type="ARBA" id="ARBA00022801"/>
    </source>
</evidence>
<evidence type="ECO:0000256" key="2">
    <source>
        <dbReference type="ARBA" id="ARBA00022723"/>
    </source>
</evidence>
<dbReference type="EMBL" id="WIOL01000004">
    <property type="protein sequence ID" value="MQT17979.1"/>
    <property type="molecule type" value="Genomic_DNA"/>
</dbReference>
<dbReference type="GO" id="GO:0016811">
    <property type="term" value="F:hydrolase activity, acting on carbon-nitrogen (but not peptide) bonds, in linear amides"/>
    <property type="evidence" value="ECO:0007669"/>
    <property type="project" value="InterPro"/>
</dbReference>
<evidence type="ECO:0000259" key="6">
    <source>
        <dbReference type="Pfam" id="PF24827"/>
    </source>
</evidence>